<dbReference type="Proteomes" id="UP000325081">
    <property type="component" value="Unassembled WGS sequence"/>
</dbReference>
<accession>A0A5A7QTT7</accession>
<name>A0A5A7QTT7_STRAF</name>
<sequence length="114" mass="12810">MQFLSDAAEGCWIDAALPLTIPAGSCGLVAGSCGQWWCREGRVSVDGSGLWRLRRIWLWRSELGTLPLQLGILNCDRLRLLGWPLKDGDHGTYLESRDLKYSSKSTDVSRWDIE</sequence>
<proteinExistence type="predicted"/>
<gene>
    <name evidence="1" type="ORF">STAS_25801</name>
</gene>
<evidence type="ECO:0000313" key="2">
    <source>
        <dbReference type="Proteomes" id="UP000325081"/>
    </source>
</evidence>
<dbReference type="AlphaFoldDB" id="A0A5A7QTT7"/>
<reference evidence="2" key="1">
    <citation type="journal article" date="2019" name="Curr. Biol.">
        <title>Genome Sequence of Striga asiatica Provides Insight into the Evolution of Plant Parasitism.</title>
        <authorList>
            <person name="Yoshida S."/>
            <person name="Kim S."/>
            <person name="Wafula E.K."/>
            <person name="Tanskanen J."/>
            <person name="Kim Y.M."/>
            <person name="Honaas L."/>
            <person name="Yang Z."/>
            <person name="Spallek T."/>
            <person name="Conn C.E."/>
            <person name="Ichihashi Y."/>
            <person name="Cheong K."/>
            <person name="Cui S."/>
            <person name="Der J.P."/>
            <person name="Gundlach H."/>
            <person name="Jiao Y."/>
            <person name="Hori C."/>
            <person name="Ishida J.K."/>
            <person name="Kasahara H."/>
            <person name="Kiba T."/>
            <person name="Kim M.S."/>
            <person name="Koo N."/>
            <person name="Laohavisit A."/>
            <person name="Lee Y.H."/>
            <person name="Lumba S."/>
            <person name="McCourt P."/>
            <person name="Mortimer J.C."/>
            <person name="Mutuku J.M."/>
            <person name="Nomura T."/>
            <person name="Sasaki-Sekimoto Y."/>
            <person name="Seto Y."/>
            <person name="Wang Y."/>
            <person name="Wakatake T."/>
            <person name="Sakakibara H."/>
            <person name="Demura T."/>
            <person name="Yamaguchi S."/>
            <person name="Yoneyama K."/>
            <person name="Manabe R.I."/>
            <person name="Nelson D.C."/>
            <person name="Schulman A.H."/>
            <person name="Timko M.P."/>
            <person name="dePamphilis C.W."/>
            <person name="Choi D."/>
            <person name="Shirasu K."/>
        </authorList>
    </citation>
    <scope>NUCLEOTIDE SEQUENCE [LARGE SCALE GENOMIC DNA]</scope>
    <source>
        <strain evidence="2">cv. UVA1</strain>
    </source>
</reference>
<organism evidence="1 2">
    <name type="scientific">Striga asiatica</name>
    <name type="common">Asiatic witchweed</name>
    <name type="synonym">Buchnera asiatica</name>
    <dbReference type="NCBI Taxonomy" id="4170"/>
    <lineage>
        <taxon>Eukaryota</taxon>
        <taxon>Viridiplantae</taxon>
        <taxon>Streptophyta</taxon>
        <taxon>Embryophyta</taxon>
        <taxon>Tracheophyta</taxon>
        <taxon>Spermatophyta</taxon>
        <taxon>Magnoliopsida</taxon>
        <taxon>eudicotyledons</taxon>
        <taxon>Gunneridae</taxon>
        <taxon>Pentapetalae</taxon>
        <taxon>asterids</taxon>
        <taxon>lamiids</taxon>
        <taxon>Lamiales</taxon>
        <taxon>Orobanchaceae</taxon>
        <taxon>Buchnereae</taxon>
        <taxon>Striga</taxon>
    </lineage>
</organism>
<evidence type="ECO:0000313" key="1">
    <source>
        <dbReference type="EMBL" id="GER48630.1"/>
    </source>
</evidence>
<keyword evidence="2" id="KW-1185">Reference proteome</keyword>
<comment type="caution">
    <text evidence="1">The sequence shown here is derived from an EMBL/GenBank/DDBJ whole genome shotgun (WGS) entry which is preliminary data.</text>
</comment>
<dbReference type="EMBL" id="BKCP01008292">
    <property type="protein sequence ID" value="GER48630.1"/>
    <property type="molecule type" value="Genomic_DNA"/>
</dbReference>
<protein>
    <submittedName>
        <fullName evidence="1">Microsomal signal peptidase 25 kDa subunit</fullName>
    </submittedName>
</protein>